<dbReference type="InterPro" id="IPR009061">
    <property type="entry name" value="DNA-bd_dom_put_sf"/>
</dbReference>
<organism evidence="1 2">
    <name type="scientific">Flavobacterium pygoscelis</name>
    <dbReference type="NCBI Taxonomy" id="2893176"/>
    <lineage>
        <taxon>Bacteria</taxon>
        <taxon>Pseudomonadati</taxon>
        <taxon>Bacteroidota</taxon>
        <taxon>Flavobacteriia</taxon>
        <taxon>Flavobacteriales</taxon>
        <taxon>Flavobacteriaceae</taxon>
        <taxon>Flavobacterium</taxon>
    </lineage>
</organism>
<accession>A0A9X1XTN1</accession>
<keyword evidence="2" id="KW-1185">Reference proteome</keyword>
<proteinExistence type="predicted"/>
<name>A0A9X1XTN1_9FLAO</name>
<reference evidence="1" key="1">
    <citation type="submission" date="2022-04" db="EMBL/GenBank/DDBJ databases">
        <title>Flavobacterium pygoscelis sp. nov. isolated from Chinstrap chick (Pygoscelis antarcticus).</title>
        <authorList>
            <person name="Irgang R."/>
            <person name="Poblete-Morales M."/>
            <person name="Avendano-Herrera R."/>
        </authorList>
    </citation>
    <scope>NUCLEOTIDE SEQUENCE</scope>
    <source>
        <strain evidence="1">I-SCBP12n</strain>
    </source>
</reference>
<dbReference type="SUPFAM" id="SSF46955">
    <property type="entry name" value="Putative DNA-binding domain"/>
    <property type="match status" value="1"/>
</dbReference>
<protein>
    <recommendedName>
        <fullName evidence="3">Helix-turn-helix domain-containing protein</fullName>
    </recommendedName>
</protein>
<dbReference type="EMBL" id="JALNUB010000006">
    <property type="protein sequence ID" value="MCK8142476.1"/>
    <property type="molecule type" value="Genomic_DNA"/>
</dbReference>
<evidence type="ECO:0008006" key="3">
    <source>
        <dbReference type="Google" id="ProtNLM"/>
    </source>
</evidence>
<sequence length="102" mass="12209">MNKVSTINQKLIKRKLLELAIIKRKLEFEKKVDRDIIRDAITHKLESDILNLKDINKEYGFSTRTIYRYRARGLKFAKSSSRGFVFVIRKDLENFLKKNLYD</sequence>
<evidence type="ECO:0000313" key="1">
    <source>
        <dbReference type="EMBL" id="MCK8142476.1"/>
    </source>
</evidence>
<comment type="caution">
    <text evidence="1">The sequence shown here is derived from an EMBL/GenBank/DDBJ whole genome shotgun (WGS) entry which is preliminary data.</text>
</comment>
<gene>
    <name evidence="1" type="ORF">MW871_11290</name>
</gene>
<dbReference type="AlphaFoldDB" id="A0A9X1XTN1"/>
<dbReference type="Proteomes" id="UP001139260">
    <property type="component" value="Unassembled WGS sequence"/>
</dbReference>
<dbReference type="RefSeq" id="WP_248428582.1">
    <property type="nucleotide sequence ID" value="NZ_JALNUB010000006.1"/>
</dbReference>
<evidence type="ECO:0000313" key="2">
    <source>
        <dbReference type="Proteomes" id="UP001139260"/>
    </source>
</evidence>